<evidence type="ECO:0000256" key="4">
    <source>
        <dbReference type="PROSITE-ProRule" id="PRU00335"/>
    </source>
</evidence>
<dbReference type="InterPro" id="IPR009057">
    <property type="entry name" value="Homeodomain-like_sf"/>
</dbReference>
<dbReference type="AlphaFoldDB" id="A0A1I4VME5"/>
<gene>
    <name evidence="7" type="ORF">SAMN05216207_1006160</name>
</gene>
<name>A0A1I4VME5_PSUAM</name>
<dbReference type="InterPro" id="IPR050109">
    <property type="entry name" value="HTH-type_TetR-like_transc_reg"/>
</dbReference>
<dbReference type="RefSeq" id="WP_093339950.1">
    <property type="nucleotide sequence ID" value="NZ_FOUY01000006.1"/>
</dbReference>
<keyword evidence="8" id="KW-1185">Reference proteome</keyword>
<evidence type="ECO:0000256" key="1">
    <source>
        <dbReference type="ARBA" id="ARBA00023015"/>
    </source>
</evidence>
<proteinExistence type="predicted"/>
<keyword evidence="2 4" id="KW-0238">DNA-binding</keyword>
<dbReference type="PANTHER" id="PTHR30055:SF234">
    <property type="entry name" value="HTH-TYPE TRANSCRIPTIONAL REGULATOR BETI"/>
    <property type="match status" value="1"/>
</dbReference>
<dbReference type="GO" id="GO:0003700">
    <property type="term" value="F:DNA-binding transcription factor activity"/>
    <property type="evidence" value="ECO:0007669"/>
    <property type="project" value="TreeGrafter"/>
</dbReference>
<dbReference type="GO" id="GO:0000976">
    <property type="term" value="F:transcription cis-regulatory region binding"/>
    <property type="evidence" value="ECO:0007669"/>
    <property type="project" value="TreeGrafter"/>
</dbReference>
<dbReference type="STRING" id="260086.SAMN05216207_1006160"/>
<feature type="region of interest" description="Disordered" evidence="5">
    <location>
        <begin position="189"/>
        <end position="209"/>
    </location>
</feature>
<dbReference type="Proteomes" id="UP000199614">
    <property type="component" value="Unassembled WGS sequence"/>
</dbReference>
<evidence type="ECO:0000256" key="2">
    <source>
        <dbReference type="ARBA" id="ARBA00023125"/>
    </source>
</evidence>
<dbReference type="OrthoDB" id="9795011at2"/>
<evidence type="ECO:0000313" key="7">
    <source>
        <dbReference type="EMBL" id="SFN02350.1"/>
    </source>
</evidence>
<dbReference type="EMBL" id="FOUY01000006">
    <property type="protein sequence ID" value="SFN02350.1"/>
    <property type="molecule type" value="Genomic_DNA"/>
</dbReference>
<dbReference type="InterPro" id="IPR036271">
    <property type="entry name" value="Tet_transcr_reg_TetR-rel_C_sf"/>
</dbReference>
<reference evidence="7 8" key="1">
    <citation type="submission" date="2016-10" db="EMBL/GenBank/DDBJ databases">
        <authorList>
            <person name="de Groot N.N."/>
        </authorList>
    </citation>
    <scope>NUCLEOTIDE SEQUENCE [LARGE SCALE GENOMIC DNA]</scope>
    <source>
        <strain evidence="7 8">CGMCC 4.1877</strain>
    </source>
</reference>
<keyword evidence="1" id="KW-0805">Transcription regulation</keyword>
<accession>A0A1I4VME5</accession>
<evidence type="ECO:0000256" key="5">
    <source>
        <dbReference type="SAM" id="MobiDB-lite"/>
    </source>
</evidence>
<dbReference type="SUPFAM" id="SSF46689">
    <property type="entry name" value="Homeodomain-like"/>
    <property type="match status" value="1"/>
</dbReference>
<evidence type="ECO:0000259" key="6">
    <source>
        <dbReference type="PROSITE" id="PS50977"/>
    </source>
</evidence>
<protein>
    <submittedName>
        <fullName evidence="7">Transcriptional regulator, TetR family</fullName>
    </submittedName>
</protein>
<dbReference type="Pfam" id="PF21597">
    <property type="entry name" value="TetR_C_43"/>
    <property type="match status" value="1"/>
</dbReference>
<evidence type="ECO:0000313" key="8">
    <source>
        <dbReference type="Proteomes" id="UP000199614"/>
    </source>
</evidence>
<evidence type="ECO:0000256" key="3">
    <source>
        <dbReference type="ARBA" id="ARBA00023163"/>
    </source>
</evidence>
<keyword evidence="3" id="KW-0804">Transcription</keyword>
<feature type="DNA-binding region" description="H-T-H motif" evidence="4">
    <location>
        <begin position="40"/>
        <end position="59"/>
    </location>
</feature>
<organism evidence="7 8">
    <name type="scientific">Pseudonocardia ammonioxydans</name>
    <dbReference type="NCBI Taxonomy" id="260086"/>
    <lineage>
        <taxon>Bacteria</taxon>
        <taxon>Bacillati</taxon>
        <taxon>Actinomycetota</taxon>
        <taxon>Actinomycetes</taxon>
        <taxon>Pseudonocardiales</taxon>
        <taxon>Pseudonocardiaceae</taxon>
        <taxon>Pseudonocardia</taxon>
    </lineage>
</organism>
<feature type="domain" description="HTH tetR-type" evidence="6">
    <location>
        <begin position="18"/>
        <end position="77"/>
    </location>
</feature>
<dbReference type="Pfam" id="PF00440">
    <property type="entry name" value="TetR_N"/>
    <property type="match status" value="1"/>
</dbReference>
<dbReference type="InterPro" id="IPR049445">
    <property type="entry name" value="TetR_SbtR-like_C"/>
</dbReference>
<dbReference type="InterPro" id="IPR001647">
    <property type="entry name" value="HTH_TetR"/>
</dbReference>
<dbReference type="SUPFAM" id="SSF48498">
    <property type="entry name" value="Tetracyclin repressor-like, C-terminal domain"/>
    <property type="match status" value="1"/>
</dbReference>
<feature type="compositionally biased region" description="Pro residues" evidence="5">
    <location>
        <begin position="193"/>
        <end position="209"/>
    </location>
</feature>
<dbReference type="PANTHER" id="PTHR30055">
    <property type="entry name" value="HTH-TYPE TRANSCRIPTIONAL REGULATOR RUTR"/>
    <property type="match status" value="1"/>
</dbReference>
<dbReference type="Gene3D" id="1.10.357.10">
    <property type="entry name" value="Tetracycline Repressor, domain 2"/>
    <property type="match status" value="1"/>
</dbReference>
<dbReference type="PROSITE" id="PS50977">
    <property type="entry name" value="HTH_TETR_2"/>
    <property type="match status" value="1"/>
</dbReference>
<sequence>MSTAPGPGPARPLRADAARNHRRLVEAAATAFETDGPDIALEEIARRAGVGVATLYRRFRTRDLLVRAVLEAVFEAEVEPTAAAGDGDPWSDLAGSLSRAVEAIAGRRTILTLAREAGAFDVESVQRYGRVLNRLLDRAREAGAVRPELTSRDLSAVLVMALAVAEGAEDARDTTGEERQRFVALLLDGLRPGHPPLPGPAQPAPPPGP</sequence>